<keyword evidence="2" id="KW-1185">Reference proteome</keyword>
<evidence type="ECO:0000313" key="1">
    <source>
        <dbReference type="EMBL" id="CAE8609543.1"/>
    </source>
</evidence>
<organism evidence="1 2">
    <name type="scientific">Polarella glacialis</name>
    <name type="common">Dinoflagellate</name>
    <dbReference type="NCBI Taxonomy" id="89957"/>
    <lineage>
        <taxon>Eukaryota</taxon>
        <taxon>Sar</taxon>
        <taxon>Alveolata</taxon>
        <taxon>Dinophyceae</taxon>
        <taxon>Suessiales</taxon>
        <taxon>Suessiaceae</taxon>
        <taxon>Polarella</taxon>
    </lineage>
</organism>
<dbReference type="Proteomes" id="UP000654075">
    <property type="component" value="Unassembled WGS sequence"/>
</dbReference>
<evidence type="ECO:0000313" key="2">
    <source>
        <dbReference type="Proteomes" id="UP000654075"/>
    </source>
</evidence>
<accession>A0A813FAJ4</accession>
<sequence>MVAECVSDLDRLLDVQGFQLRPGNLNNFLRFADLKSETEDMQQTPEAPLLPSLKPSLRKLVQSDSREPPNCYLELMPLRLHCELQLATLRLALGDMDEAGRLLMEAEARIARCVYLLPWLYVKFCTLKLQFRRLTYRLDLAKTSAPPSAPNDVLYRDPKTFASAICPATDSPLYRTFLQRTRTTPFSNDAEWVPPAPQVREFAQGLKQYLQELLATMKLALREGGHDCKQLLALLREALEEVLRVEALKPNFERIHALFQCFTAVAGCRKALLFNVPKGPTGPPPADSEKLPLRVSLDLQRHLQRQATEGGLAYSPAALQAAQKTLLFRSVLRHALALRRECDLFDGLFHSDRLLCDQLHVALANTSEAYAKGRIVEEAMLLRAIDAPGEAPCEGQVLVLWTEPDLAAAAAAASSGAPPSECRELLAFVCASVKGEEGESSERQPLVARSSRVQRLRLTRLADRLSSDLEHCRPAAAVAAEHVERRLREVTSTLRGSVAESLELGEDS</sequence>
<dbReference type="AlphaFoldDB" id="A0A813FAJ4"/>
<dbReference type="EMBL" id="CAJNNV010024345">
    <property type="protein sequence ID" value="CAE8609543.1"/>
    <property type="molecule type" value="Genomic_DNA"/>
</dbReference>
<feature type="non-terminal residue" evidence="1">
    <location>
        <position position="508"/>
    </location>
</feature>
<proteinExistence type="predicted"/>
<protein>
    <submittedName>
        <fullName evidence="1">Uncharacterized protein</fullName>
    </submittedName>
</protein>
<name>A0A813FAJ4_POLGL</name>
<reference evidence="1" key="1">
    <citation type="submission" date="2021-02" db="EMBL/GenBank/DDBJ databases">
        <authorList>
            <person name="Dougan E. K."/>
            <person name="Rhodes N."/>
            <person name="Thang M."/>
            <person name="Chan C."/>
        </authorList>
    </citation>
    <scope>NUCLEOTIDE SEQUENCE</scope>
</reference>
<comment type="caution">
    <text evidence="1">The sequence shown here is derived from an EMBL/GenBank/DDBJ whole genome shotgun (WGS) entry which is preliminary data.</text>
</comment>
<gene>
    <name evidence="1" type="ORF">PGLA1383_LOCUS27371</name>
</gene>